<evidence type="ECO:0000313" key="5">
    <source>
        <dbReference type="Proteomes" id="UP000054903"/>
    </source>
</evidence>
<dbReference type="Proteomes" id="UP000054903">
    <property type="component" value="Unassembled WGS sequence"/>
</dbReference>
<name>A0A158A177_9BURK</name>
<dbReference type="InterPro" id="IPR019826">
    <property type="entry name" value="Carboxylesterase_B_AS"/>
</dbReference>
<feature type="chain" id="PRO_5007620121" evidence="2">
    <location>
        <begin position="24"/>
        <end position="286"/>
    </location>
</feature>
<dbReference type="Gene3D" id="3.40.50.1820">
    <property type="entry name" value="alpha/beta hydrolase"/>
    <property type="match status" value="1"/>
</dbReference>
<reference evidence="4" key="1">
    <citation type="submission" date="2016-01" db="EMBL/GenBank/DDBJ databases">
        <authorList>
            <person name="Peeters C."/>
        </authorList>
    </citation>
    <scope>NUCLEOTIDE SEQUENCE</scope>
    <source>
        <strain evidence="4">LMG 29320</strain>
    </source>
</reference>
<dbReference type="EMBL" id="FCNX02000002">
    <property type="protein sequence ID" value="SAK51510.1"/>
    <property type="molecule type" value="Genomic_DNA"/>
</dbReference>
<dbReference type="RefSeq" id="WP_061133560.1">
    <property type="nucleotide sequence ID" value="NZ_FCNX02000002.1"/>
</dbReference>
<organism evidence="4 5">
    <name type="scientific">Caballeronia fortuita</name>
    <dbReference type="NCBI Taxonomy" id="1777138"/>
    <lineage>
        <taxon>Bacteria</taxon>
        <taxon>Pseudomonadati</taxon>
        <taxon>Pseudomonadota</taxon>
        <taxon>Betaproteobacteria</taxon>
        <taxon>Burkholderiales</taxon>
        <taxon>Burkholderiaceae</taxon>
        <taxon>Caballeronia</taxon>
    </lineage>
</organism>
<dbReference type="PANTHER" id="PTHR48081:SF9">
    <property type="entry name" value="CARBOXYLESTERASE"/>
    <property type="match status" value="1"/>
</dbReference>
<evidence type="ECO:0000256" key="2">
    <source>
        <dbReference type="SAM" id="SignalP"/>
    </source>
</evidence>
<keyword evidence="5" id="KW-1185">Reference proteome</keyword>
<protein>
    <submittedName>
        <fullName evidence="4">Alpha/beta hydrolase</fullName>
    </submittedName>
</protein>
<gene>
    <name evidence="4" type="ORF">AWB77_01316</name>
</gene>
<evidence type="ECO:0000313" key="4">
    <source>
        <dbReference type="EMBL" id="SAK51510.1"/>
    </source>
</evidence>
<dbReference type="PANTHER" id="PTHR48081">
    <property type="entry name" value="AB HYDROLASE SUPERFAMILY PROTEIN C4A8.06C"/>
    <property type="match status" value="1"/>
</dbReference>
<accession>A0A158A177</accession>
<dbReference type="PROSITE" id="PS00122">
    <property type="entry name" value="CARBOXYLESTERASE_B_1"/>
    <property type="match status" value="1"/>
</dbReference>
<sequence>MHFPARRKFIALALAACAGGVLATRALERGDERADGIAYGKDARERLDIYAPKVSANAKRPVVVYFYGGGWQSGHRTDSRDIAQALAEHGIVTIAPDYRIYPEAVFPGFLDDAALAVRWARDHASEFGGDPDRIFVMGHSSGAHLAAMLATDPRYLAAEGIANTSLAGMIGLAGPYAAIPTSDPHMDEIFPAALRDRALPITFISGKEPPMLLAAGTADTDVDPRNSTRFADALRAHHDLVELKMYQGYGHDTMVKSFSPAQRKDSPVLADVIAFIDAHRGSARTG</sequence>
<dbReference type="SUPFAM" id="SSF53474">
    <property type="entry name" value="alpha/beta-Hydrolases"/>
    <property type="match status" value="1"/>
</dbReference>
<dbReference type="InterPro" id="IPR049492">
    <property type="entry name" value="BD-FAE-like_dom"/>
</dbReference>
<dbReference type="OrthoDB" id="9771666at2"/>
<dbReference type="InterPro" id="IPR029058">
    <property type="entry name" value="AB_hydrolase_fold"/>
</dbReference>
<dbReference type="GO" id="GO:0016787">
    <property type="term" value="F:hydrolase activity"/>
    <property type="evidence" value="ECO:0007669"/>
    <property type="project" value="UniProtKB-KW"/>
</dbReference>
<keyword evidence="2" id="KW-0732">Signal</keyword>
<evidence type="ECO:0000259" key="3">
    <source>
        <dbReference type="Pfam" id="PF20434"/>
    </source>
</evidence>
<dbReference type="Pfam" id="PF20434">
    <property type="entry name" value="BD-FAE"/>
    <property type="match status" value="1"/>
</dbReference>
<feature type="domain" description="BD-FAE-like" evidence="3">
    <location>
        <begin position="47"/>
        <end position="152"/>
    </location>
</feature>
<evidence type="ECO:0000256" key="1">
    <source>
        <dbReference type="ARBA" id="ARBA00022801"/>
    </source>
</evidence>
<dbReference type="STRING" id="1777138.AWB77_01316"/>
<feature type="signal peptide" evidence="2">
    <location>
        <begin position="1"/>
        <end position="23"/>
    </location>
</feature>
<proteinExistence type="predicted"/>
<dbReference type="AlphaFoldDB" id="A0A158A177"/>
<keyword evidence="1 4" id="KW-0378">Hydrolase</keyword>
<comment type="caution">
    <text evidence="4">The sequence shown here is derived from an EMBL/GenBank/DDBJ whole genome shotgun (WGS) entry which is preliminary data.</text>
</comment>
<dbReference type="InterPro" id="IPR050300">
    <property type="entry name" value="GDXG_lipolytic_enzyme"/>
</dbReference>